<dbReference type="STRING" id="578458.D8QLW5"/>
<comment type="similarity">
    <text evidence="2">Belongs to the ATP11 family.</text>
</comment>
<dbReference type="OMA" id="FLQWGFH"/>
<feature type="region of interest" description="Disordered" evidence="5">
    <location>
        <begin position="71"/>
        <end position="110"/>
    </location>
</feature>
<keyword evidence="4" id="KW-0496">Mitochondrion</keyword>
<dbReference type="FunCoup" id="D8QLW5">
    <property type="interactions" value="221"/>
</dbReference>
<dbReference type="OrthoDB" id="16535at2759"/>
<dbReference type="GO" id="GO:0033615">
    <property type="term" value="P:mitochondrial proton-transporting ATP synthase complex assembly"/>
    <property type="evidence" value="ECO:0007669"/>
    <property type="project" value="TreeGrafter"/>
</dbReference>
<feature type="non-terminal residue" evidence="6">
    <location>
        <position position="352"/>
    </location>
</feature>
<name>D8QLW5_SCHCM</name>
<protein>
    <recommendedName>
        <fullName evidence="8">ATP11-domain-containing protein</fullName>
    </recommendedName>
</protein>
<dbReference type="GO" id="GO:0005739">
    <property type="term" value="C:mitochondrion"/>
    <property type="evidence" value="ECO:0007669"/>
    <property type="project" value="UniProtKB-SubCell"/>
</dbReference>
<comment type="subcellular location">
    <subcellularLocation>
        <location evidence="1">Mitochondrion</location>
    </subcellularLocation>
</comment>
<organism evidence="7">
    <name type="scientific">Schizophyllum commune (strain H4-8 / FGSC 9210)</name>
    <name type="common">Split gill fungus</name>
    <dbReference type="NCBI Taxonomy" id="578458"/>
    <lineage>
        <taxon>Eukaryota</taxon>
        <taxon>Fungi</taxon>
        <taxon>Dikarya</taxon>
        <taxon>Basidiomycota</taxon>
        <taxon>Agaricomycotina</taxon>
        <taxon>Agaricomycetes</taxon>
        <taxon>Agaricomycetidae</taxon>
        <taxon>Agaricales</taxon>
        <taxon>Schizophyllaceae</taxon>
        <taxon>Schizophyllum</taxon>
    </lineage>
</organism>
<dbReference type="eggNOG" id="KOG3281">
    <property type="taxonomic scope" value="Eukaryota"/>
</dbReference>
<reference evidence="6 7" key="1">
    <citation type="journal article" date="2010" name="Nat. Biotechnol.">
        <title>Genome sequence of the model mushroom Schizophyllum commune.</title>
        <authorList>
            <person name="Ohm R.A."/>
            <person name="de Jong J.F."/>
            <person name="Lugones L.G."/>
            <person name="Aerts A."/>
            <person name="Kothe E."/>
            <person name="Stajich J.E."/>
            <person name="de Vries R.P."/>
            <person name="Record E."/>
            <person name="Levasseur A."/>
            <person name="Baker S.E."/>
            <person name="Bartholomew K.A."/>
            <person name="Coutinho P.M."/>
            <person name="Erdmann S."/>
            <person name="Fowler T.J."/>
            <person name="Gathman A.C."/>
            <person name="Lombard V."/>
            <person name="Henrissat B."/>
            <person name="Knabe N."/>
            <person name="Kuees U."/>
            <person name="Lilly W.W."/>
            <person name="Lindquist E."/>
            <person name="Lucas S."/>
            <person name="Magnuson J.K."/>
            <person name="Piumi F."/>
            <person name="Raudaskoski M."/>
            <person name="Salamov A."/>
            <person name="Schmutz J."/>
            <person name="Schwarze F.W.M.R."/>
            <person name="vanKuyk P.A."/>
            <person name="Horton J.S."/>
            <person name="Grigoriev I.V."/>
            <person name="Woesten H.A.B."/>
        </authorList>
    </citation>
    <scope>NUCLEOTIDE SEQUENCE [LARGE SCALE GENOMIC DNA]</scope>
    <source>
        <strain evidence="7">H4-8 / FGSC 9210</strain>
    </source>
</reference>
<evidence type="ECO:0000256" key="4">
    <source>
        <dbReference type="ARBA" id="ARBA00023128"/>
    </source>
</evidence>
<dbReference type="AlphaFoldDB" id="D8QLW5"/>
<accession>D8QLW5</accession>
<dbReference type="RefSeq" id="XP_003026081.1">
    <property type="nucleotide sequence ID" value="XM_003026035.1"/>
</dbReference>
<feature type="compositionally biased region" description="Basic and acidic residues" evidence="5">
    <location>
        <begin position="71"/>
        <end position="90"/>
    </location>
</feature>
<keyword evidence="3" id="KW-0809">Transit peptide</keyword>
<gene>
    <name evidence="6" type="ORF">SCHCODRAFT_114831</name>
</gene>
<proteinExistence type="inferred from homology"/>
<evidence type="ECO:0000256" key="3">
    <source>
        <dbReference type="ARBA" id="ARBA00022946"/>
    </source>
</evidence>
<dbReference type="Pfam" id="PF06644">
    <property type="entry name" value="ATP11"/>
    <property type="match status" value="1"/>
</dbReference>
<dbReference type="Proteomes" id="UP000007431">
    <property type="component" value="Unassembled WGS sequence"/>
</dbReference>
<sequence>MFLRLGCRLRTASVPRYTAITPRLYRGYAVDLHPKYADKVKKKAEEKGVSLEQLAEEAKKKLEEEKAAVREALRKQRETEAAQALKEEAKSSSAPRTPPPAMAARSDSSPVKPLASILNVEKMLDPPHTAEQVSQIWTTYHDLQSGGTGRGFVSASIPLPTYEKMLSIARRYPTFVIPLPRLVEKDDAPSSTENPSTSPSDSPSSEPAKETAYEFYLMQWDIHPAPPAPTTDIFARPQANASPNPPTATIIFTPLQEYKLRQQFATPYMVLTQYTDLAASHGVVLARGEITPSTSESGKFMLGQEDARSLVMAIQKFYLWDQGKKENLLQVFHERPEEFKWEDLIQQVKVVA</sequence>
<evidence type="ECO:0000256" key="1">
    <source>
        <dbReference type="ARBA" id="ARBA00004173"/>
    </source>
</evidence>
<dbReference type="PANTHER" id="PTHR13126:SF0">
    <property type="entry name" value="ATP SYNTHASE MITOCHONDRIAL F1 COMPLEX ASSEMBLY FACTOR 1"/>
    <property type="match status" value="1"/>
</dbReference>
<dbReference type="InterPro" id="IPR010591">
    <property type="entry name" value="ATP11"/>
</dbReference>
<dbReference type="HOGENOM" id="CLU_054226_0_0_1"/>
<evidence type="ECO:0000256" key="5">
    <source>
        <dbReference type="SAM" id="MobiDB-lite"/>
    </source>
</evidence>
<evidence type="ECO:0000313" key="6">
    <source>
        <dbReference type="EMBL" id="EFI91178.1"/>
    </source>
</evidence>
<dbReference type="PANTHER" id="PTHR13126">
    <property type="entry name" value="CHAPERONE ATP11"/>
    <property type="match status" value="1"/>
</dbReference>
<dbReference type="InParanoid" id="D8QLW5"/>
<dbReference type="GeneID" id="9588853"/>
<dbReference type="EMBL" id="GL377319">
    <property type="protein sequence ID" value="EFI91178.1"/>
    <property type="molecule type" value="Genomic_DNA"/>
</dbReference>
<feature type="region of interest" description="Disordered" evidence="5">
    <location>
        <begin position="183"/>
        <end position="208"/>
    </location>
</feature>
<dbReference type="VEuPathDB" id="FungiDB:SCHCODRAFT_02642268"/>
<feature type="compositionally biased region" description="Low complexity" evidence="5">
    <location>
        <begin position="189"/>
        <end position="206"/>
    </location>
</feature>
<feature type="region of interest" description="Disordered" evidence="5">
    <location>
        <begin position="228"/>
        <end position="247"/>
    </location>
</feature>
<evidence type="ECO:0000313" key="7">
    <source>
        <dbReference type="Proteomes" id="UP000007431"/>
    </source>
</evidence>
<keyword evidence="7" id="KW-1185">Reference proteome</keyword>
<evidence type="ECO:0008006" key="8">
    <source>
        <dbReference type="Google" id="ProtNLM"/>
    </source>
</evidence>
<dbReference type="KEGG" id="scm:SCHCO_02642268"/>
<evidence type="ECO:0000256" key="2">
    <source>
        <dbReference type="ARBA" id="ARBA00009116"/>
    </source>
</evidence>